<proteinExistence type="predicted"/>
<accession>A0A0A6RQG4</accession>
<dbReference type="AlphaFoldDB" id="A0A0A6RQG4"/>
<sequence>MPQNYIFVIDISGSMDKKKLDIVRTSIRKLFNSMSFIIILYLFAATKTYAEQTLQAVWDDPEYQAFVQDLKPSVLPLTAQEQKIPTKEIMARTWSQFEKIIRSRIVNF</sequence>
<organism evidence="1 2">
    <name type="scientific">Candidatus Thiomargarita nelsonii</name>
    <dbReference type="NCBI Taxonomy" id="1003181"/>
    <lineage>
        <taxon>Bacteria</taxon>
        <taxon>Pseudomonadati</taxon>
        <taxon>Pseudomonadota</taxon>
        <taxon>Gammaproteobacteria</taxon>
        <taxon>Thiotrichales</taxon>
        <taxon>Thiotrichaceae</taxon>
        <taxon>Thiomargarita</taxon>
    </lineage>
</organism>
<evidence type="ECO:0000313" key="2">
    <source>
        <dbReference type="Proteomes" id="UP000030428"/>
    </source>
</evidence>
<evidence type="ECO:0000313" key="1">
    <source>
        <dbReference type="EMBL" id="KHD06116.1"/>
    </source>
</evidence>
<evidence type="ECO:0008006" key="3">
    <source>
        <dbReference type="Google" id="ProtNLM"/>
    </source>
</evidence>
<dbReference type="Proteomes" id="UP000030428">
    <property type="component" value="Unassembled WGS sequence"/>
</dbReference>
<gene>
    <name evidence="1" type="ORF">PN36_18100</name>
</gene>
<name>A0A0A6RQG4_9GAMM</name>
<protein>
    <recommendedName>
        <fullName evidence="3">VWA domain-containing protein</fullName>
    </recommendedName>
</protein>
<dbReference type="EMBL" id="JSZA02000070">
    <property type="protein sequence ID" value="KHD06116.1"/>
    <property type="molecule type" value="Genomic_DNA"/>
</dbReference>
<keyword evidence="2" id="KW-1185">Reference proteome</keyword>
<comment type="caution">
    <text evidence="1">The sequence shown here is derived from an EMBL/GenBank/DDBJ whole genome shotgun (WGS) entry which is preliminary data.</text>
</comment>
<dbReference type="InterPro" id="IPR036465">
    <property type="entry name" value="vWFA_dom_sf"/>
</dbReference>
<reference evidence="1 2" key="1">
    <citation type="journal article" date="2016" name="Front. Microbiol.">
        <title>Single-Cell (Meta-)Genomics of a Dimorphic Candidatus Thiomargarita nelsonii Reveals Genomic Plasticity.</title>
        <authorList>
            <person name="Flood B.E."/>
            <person name="Fliss P."/>
            <person name="Jones D.S."/>
            <person name="Dick G.J."/>
            <person name="Jain S."/>
            <person name="Kaster A.K."/>
            <person name="Winkel M."/>
            <person name="Mussmann M."/>
            <person name="Bailey J."/>
        </authorList>
    </citation>
    <scope>NUCLEOTIDE SEQUENCE [LARGE SCALE GENOMIC DNA]</scope>
    <source>
        <strain evidence="1">Hydrate Ridge</strain>
    </source>
</reference>
<dbReference type="SUPFAM" id="SSF53300">
    <property type="entry name" value="vWA-like"/>
    <property type="match status" value="1"/>
</dbReference>